<reference evidence="3" key="3">
    <citation type="submission" date="2015-06" db="UniProtKB">
        <authorList>
            <consortium name="EnsemblProtists"/>
        </authorList>
    </citation>
    <scope>IDENTIFICATION</scope>
</reference>
<evidence type="ECO:0000256" key="1">
    <source>
        <dbReference type="SAM" id="SignalP"/>
    </source>
</evidence>
<evidence type="ECO:0000313" key="4">
    <source>
        <dbReference type="Proteomes" id="UP000011087"/>
    </source>
</evidence>
<dbReference type="EMBL" id="JH992986">
    <property type="protein sequence ID" value="EKX48214.1"/>
    <property type="molecule type" value="Genomic_DNA"/>
</dbReference>
<feature type="signal peptide" evidence="1">
    <location>
        <begin position="1"/>
        <end position="27"/>
    </location>
</feature>
<dbReference type="Proteomes" id="UP000011087">
    <property type="component" value="Unassembled WGS sequence"/>
</dbReference>
<evidence type="ECO:0000313" key="2">
    <source>
        <dbReference type="EMBL" id="EKX48214.1"/>
    </source>
</evidence>
<gene>
    <name evidence="2" type="ORF">GUITHDRAFT_105821</name>
</gene>
<organism evidence="2">
    <name type="scientific">Guillardia theta (strain CCMP2712)</name>
    <name type="common">Cryptophyte</name>
    <dbReference type="NCBI Taxonomy" id="905079"/>
    <lineage>
        <taxon>Eukaryota</taxon>
        <taxon>Cryptophyceae</taxon>
        <taxon>Pyrenomonadales</taxon>
        <taxon>Geminigeraceae</taxon>
        <taxon>Guillardia</taxon>
    </lineage>
</organism>
<dbReference type="EnsemblProtists" id="EKX48214">
    <property type="protein sequence ID" value="EKX48214"/>
    <property type="gene ID" value="GUITHDRAFT_105821"/>
</dbReference>
<feature type="chain" id="PRO_5008771421" evidence="1">
    <location>
        <begin position="28"/>
        <end position="151"/>
    </location>
</feature>
<dbReference type="GeneID" id="17304873"/>
<dbReference type="RefSeq" id="XP_005835194.1">
    <property type="nucleotide sequence ID" value="XM_005835137.1"/>
</dbReference>
<dbReference type="AlphaFoldDB" id="L1JJ85"/>
<reference evidence="2 4" key="1">
    <citation type="journal article" date="2012" name="Nature">
        <title>Algal genomes reveal evolutionary mosaicism and the fate of nucleomorphs.</title>
        <authorList>
            <consortium name="DOE Joint Genome Institute"/>
            <person name="Curtis B.A."/>
            <person name="Tanifuji G."/>
            <person name="Burki F."/>
            <person name="Gruber A."/>
            <person name="Irimia M."/>
            <person name="Maruyama S."/>
            <person name="Arias M.C."/>
            <person name="Ball S.G."/>
            <person name="Gile G.H."/>
            <person name="Hirakawa Y."/>
            <person name="Hopkins J.F."/>
            <person name="Kuo A."/>
            <person name="Rensing S.A."/>
            <person name="Schmutz J."/>
            <person name="Symeonidi A."/>
            <person name="Elias M."/>
            <person name="Eveleigh R.J."/>
            <person name="Herman E.K."/>
            <person name="Klute M.J."/>
            <person name="Nakayama T."/>
            <person name="Obornik M."/>
            <person name="Reyes-Prieto A."/>
            <person name="Armbrust E.V."/>
            <person name="Aves S.J."/>
            <person name="Beiko R.G."/>
            <person name="Coutinho P."/>
            <person name="Dacks J.B."/>
            <person name="Durnford D.G."/>
            <person name="Fast N.M."/>
            <person name="Green B.R."/>
            <person name="Grisdale C.J."/>
            <person name="Hempel F."/>
            <person name="Henrissat B."/>
            <person name="Hoppner M.P."/>
            <person name="Ishida K."/>
            <person name="Kim E."/>
            <person name="Koreny L."/>
            <person name="Kroth P.G."/>
            <person name="Liu Y."/>
            <person name="Malik S.B."/>
            <person name="Maier U.G."/>
            <person name="McRose D."/>
            <person name="Mock T."/>
            <person name="Neilson J.A."/>
            <person name="Onodera N.T."/>
            <person name="Poole A.M."/>
            <person name="Pritham E.J."/>
            <person name="Richards T.A."/>
            <person name="Rocap G."/>
            <person name="Roy S.W."/>
            <person name="Sarai C."/>
            <person name="Schaack S."/>
            <person name="Shirato S."/>
            <person name="Slamovits C.H."/>
            <person name="Spencer D.F."/>
            <person name="Suzuki S."/>
            <person name="Worden A.Z."/>
            <person name="Zauner S."/>
            <person name="Barry K."/>
            <person name="Bell C."/>
            <person name="Bharti A.K."/>
            <person name="Crow J.A."/>
            <person name="Grimwood J."/>
            <person name="Kramer R."/>
            <person name="Lindquist E."/>
            <person name="Lucas S."/>
            <person name="Salamov A."/>
            <person name="McFadden G.I."/>
            <person name="Lane C.E."/>
            <person name="Keeling P.J."/>
            <person name="Gray M.W."/>
            <person name="Grigoriev I.V."/>
            <person name="Archibald J.M."/>
        </authorList>
    </citation>
    <scope>NUCLEOTIDE SEQUENCE</scope>
    <source>
        <strain evidence="2 4">CCMP2712</strain>
    </source>
</reference>
<evidence type="ECO:0000313" key="3">
    <source>
        <dbReference type="EnsemblProtists" id="EKX48214"/>
    </source>
</evidence>
<accession>L1JJ85</accession>
<dbReference type="HOGENOM" id="CLU_1734952_0_0_1"/>
<sequence length="151" mass="16162">MKMTTTMKMKMEMKMMLLLATVTMAAASTCYTYTQKATIGGCPEQTYQYGSCTSLADATSQLSARISNWSSSPPANDAACQTQINMQCAGFGMSATGSKCSDLCPFQFHTVLGCTEDLQCNSTSTPDLPICCKYLGKQASVMCNGLMAARL</sequence>
<name>L1JJ85_GUITC</name>
<dbReference type="PaxDb" id="55529-EKX48214"/>
<keyword evidence="1" id="KW-0732">Signal</keyword>
<proteinExistence type="predicted"/>
<protein>
    <submittedName>
        <fullName evidence="2 3">Uncharacterized protein</fullName>
    </submittedName>
</protein>
<reference evidence="4" key="2">
    <citation type="submission" date="2012-11" db="EMBL/GenBank/DDBJ databases">
        <authorList>
            <person name="Kuo A."/>
            <person name="Curtis B.A."/>
            <person name="Tanifuji G."/>
            <person name="Burki F."/>
            <person name="Gruber A."/>
            <person name="Irimia M."/>
            <person name="Maruyama S."/>
            <person name="Arias M.C."/>
            <person name="Ball S.G."/>
            <person name="Gile G.H."/>
            <person name="Hirakawa Y."/>
            <person name="Hopkins J.F."/>
            <person name="Rensing S.A."/>
            <person name="Schmutz J."/>
            <person name="Symeonidi A."/>
            <person name="Elias M."/>
            <person name="Eveleigh R.J."/>
            <person name="Herman E.K."/>
            <person name="Klute M.J."/>
            <person name="Nakayama T."/>
            <person name="Obornik M."/>
            <person name="Reyes-Prieto A."/>
            <person name="Armbrust E.V."/>
            <person name="Aves S.J."/>
            <person name="Beiko R.G."/>
            <person name="Coutinho P."/>
            <person name="Dacks J.B."/>
            <person name="Durnford D.G."/>
            <person name="Fast N.M."/>
            <person name="Green B.R."/>
            <person name="Grisdale C."/>
            <person name="Hempe F."/>
            <person name="Henrissat B."/>
            <person name="Hoppner M.P."/>
            <person name="Ishida K.-I."/>
            <person name="Kim E."/>
            <person name="Koreny L."/>
            <person name="Kroth P.G."/>
            <person name="Liu Y."/>
            <person name="Malik S.-B."/>
            <person name="Maier U.G."/>
            <person name="McRose D."/>
            <person name="Mock T."/>
            <person name="Neilson J.A."/>
            <person name="Onodera N.T."/>
            <person name="Poole A.M."/>
            <person name="Pritham E.J."/>
            <person name="Richards T.A."/>
            <person name="Rocap G."/>
            <person name="Roy S.W."/>
            <person name="Sarai C."/>
            <person name="Schaack S."/>
            <person name="Shirato S."/>
            <person name="Slamovits C.H."/>
            <person name="Spencer D.F."/>
            <person name="Suzuki S."/>
            <person name="Worden A.Z."/>
            <person name="Zauner S."/>
            <person name="Barry K."/>
            <person name="Bell C."/>
            <person name="Bharti A.K."/>
            <person name="Crow J.A."/>
            <person name="Grimwood J."/>
            <person name="Kramer R."/>
            <person name="Lindquist E."/>
            <person name="Lucas S."/>
            <person name="Salamov A."/>
            <person name="McFadden G.I."/>
            <person name="Lane C.E."/>
            <person name="Keeling P.J."/>
            <person name="Gray M.W."/>
            <person name="Grigoriev I.V."/>
            <person name="Archibald J.M."/>
        </authorList>
    </citation>
    <scope>NUCLEOTIDE SEQUENCE</scope>
    <source>
        <strain evidence="4">CCMP2712</strain>
    </source>
</reference>
<keyword evidence="4" id="KW-1185">Reference proteome</keyword>
<dbReference type="KEGG" id="gtt:GUITHDRAFT_105821"/>